<comment type="caution">
    <text evidence="2">The sequence shown here is derived from an EMBL/GenBank/DDBJ whole genome shotgun (WGS) entry which is preliminary data.</text>
</comment>
<evidence type="ECO:0000313" key="2">
    <source>
        <dbReference type="EMBL" id="KAL2623271.1"/>
    </source>
</evidence>
<feature type="signal peptide" evidence="1">
    <location>
        <begin position="1"/>
        <end position="22"/>
    </location>
</feature>
<keyword evidence="1" id="KW-0732">Signal</keyword>
<sequence length="318" mass="35167">MLRTRSMQLTVLHSLRLPLSSAATASAYADYKSQDCCAVAEGFTGDWTEHSACLLSARFQLQNGMTLTTIVAYAPTNSSSDVDKEQFALLLASVLSALPKRDLIVVLGDFNVQIGSDSASFSDIRGPHSVQPDTANSNGTRLLDMASSYQLVIANTLFPHIRIHQYTQEMTYRGFDRGSSDHYLLVMSLKLRLSSNRQQQQPASAMAAVCYATDRLQQAQVAQQYNISLANRFSQLPTTPSDVETEWTAMRSATQDTAQSIIGRQLHQMQHKPGLTEGTLSVINRKQQAFKAWELLKHKQQHIQQQEAAAQQAGSSQQ</sequence>
<dbReference type="InterPro" id="IPR027124">
    <property type="entry name" value="Swc5/CFDP1/2"/>
</dbReference>
<evidence type="ECO:0000256" key="1">
    <source>
        <dbReference type="SAM" id="SignalP"/>
    </source>
</evidence>
<gene>
    <name evidence="2" type="ORF">R1flu_003476</name>
</gene>
<name>A0ABD1Y944_9MARC</name>
<dbReference type="InterPro" id="IPR036691">
    <property type="entry name" value="Endo/exonu/phosph_ase_sf"/>
</dbReference>
<organism evidence="2 3">
    <name type="scientific">Riccia fluitans</name>
    <dbReference type="NCBI Taxonomy" id="41844"/>
    <lineage>
        <taxon>Eukaryota</taxon>
        <taxon>Viridiplantae</taxon>
        <taxon>Streptophyta</taxon>
        <taxon>Embryophyta</taxon>
        <taxon>Marchantiophyta</taxon>
        <taxon>Marchantiopsida</taxon>
        <taxon>Marchantiidae</taxon>
        <taxon>Marchantiales</taxon>
        <taxon>Ricciaceae</taxon>
        <taxon>Riccia</taxon>
    </lineage>
</organism>
<dbReference type="EMBL" id="JBHFFA010000006">
    <property type="protein sequence ID" value="KAL2623271.1"/>
    <property type="molecule type" value="Genomic_DNA"/>
</dbReference>
<evidence type="ECO:0000313" key="3">
    <source>
        <dbReference type="Proteomes" id="UP001605036"/>
    </source>
</evidence>
<proteinExistence type="predicted"/>
<dbReference type="SUPFAM" id="SSF56219">
    <property type="entry name" value="DNase I-like"/>
    <property type="match status" value="1"/>
</dbReference>
<dbReference type="Proteomes" id="UP001605036">
    <property type="component" value="Unassembled WGS sequence"/>
</dbReference>
<dbReference type="AlphaFoldDB" id="A0ABD1Y944"/>
<dbReference type="PANTHER" id="PTHR23227:SF67">
    <property type="entry name" value="CRANIOFACIAL DEVELOPMENT PROTEIN 2-LIKE"/>
    <property type="match status" value="1"/>
</dbReference>
<protein>
    <recommendedName>
        <fullName evidence="4">Endonuclease/exonuclease/phosphatase domain-containing protein</fullName>
    </recommendedName>
</protein>
<evidence type="ECO:0008006" key="4">
    <source>
        <dbReference type="Google" id="ProtNLM"/>
    </source>
</evidence>
<feature type="chain" id="PRO_5044838475" description="Endonuclease/exonuclease/phosphatase domain-containing protein" evidence="1">
    <location>
        <begin position="23"/>
        <end position="318"/>
    </location>
</feature>
<reference evidence="2 3" key="1">
    <citation type="submission" date="2024-09" db="EMBL/GenBank/DDBJ databases">
        <title>Chromosome-scale assembly of Riccia fluitans.</title>
        <authorList>
            <person name="Paukszto L."/>
            <person name="Sawicki J."/>
            <person name="Karawczyk K."/>
            <person name="Piernik-Szablinska J."/>
            <person name="Szczecinska M."/>
            <person name="Mazdziarz M."/>
        </authorList>
    </citation>
    <scope>NUCLEOTIDE SEQUENCE [LARGE SCALE GENOMIC DNA]</scope>
    <source>
        <strain evidence="2">Rf_01</strain>
        <tissue evidence="2">Aerial parts of the thallus</tissue>
    </source>
</reference>
<dbReference type="Gene3D" id="3.60.10.10">
    <property type="entry name" value="Endonuclease/exonuclease/phosphatase"/>
    <property type="match status" value="1"/>
</dbReference>
<dbReference type="PANTHER" id="PTHR23227">
    <property type="entry name" value="BUCENTAUR RELATED"/>
    <property type="match status" value="1"/>
</dbReference>
<keyword evidence="3" id="KW-1185">Reference proteome</keyword>
<accession>A0ABD1Y944</accession>